<reference evidence="10 11" key="1">
    <citation type="submission" date="2024-11" db="EMBL/GenBank/DDBJ databases">
        <title>A near-complete genome assembly of Cinchona calisaya.</title>
        <authorList>
            <person name="Lian D.C."/>
            <person name="Zhao X.W."/>
            <person name="Wei L."/>
        </authorList>
    </citation>
    <scope>NUCLEOTIDE SEQUENCE [LARGE SCALE GENOMIC DNA]</scope>
    <source>
        <tissue evidence="10">Nenye</tissue>
    </source>
</reference>
<dbReference type="GO" id="GO:0016020">
    <property type="term" value="C:membrane"/>
    <property type="evidence" value="ECO:0007669"/>
    <property type="project" value="UniProtKB-SubCell"/>
</dbReference>
<comment type="caution">
    <text evidence="10">The sequence shown here is derived from an EMBL/GenBank/DDBJ whole genome shotgun (WGS) entry which is preliminary data.</text>
</comment>
<proteinExistence type="inferred from homology"/>
<feature type="transmembrane region" description="Helical" evidence="9">
    <location>
        <begin position="160"/>
        <end position="180"/>
    </location>
</feature>
<evidence type="ECO:0000256" key="9">
    <source>
        <dbReference type="SAM" id="Phobius"/>
    </source>
</evidence>
<accession>A0ABD2ZGP4</accession>
<dbReference type="EMBL" id="JBJUIK010000009">
    <property type="protein sequence ID" value="KAL3518630.1"/>
    <property type="molecule type" value="Genomic_DNA"/>
</dbReference>
<comment type="similarity">
    <text evidence="2">Belongs to the aromatic acid exporter (TC 2.A.85) family.</text>
</comment>
<evidence type="ECO:0000256" key="1">
    <source>
        <dbReference type="ARBA" id="ARBA00004141"/>
    </source>
</evidence>
<keyword evidence="11" id="KW-1185">Reference proteome</keyword>
<feature type="transmembrane region" description="Helical" evidence="9">
    <location>
        <begin position="135"/>
        <end position="153"/>
    </location>
</feature>
<evidence type="ECO:0000256" key="4">
    <source>
        <dbReference type="ARBA" id="ARBA00022692"/>
    </source>
</evidence>
<name>A0ABD2ZGP4_9GENT</name>
<evidence type="ECO:0000256" key="5">
    <source>
        <dbReference type="ARBA" id="ARBA00022989"/>
    </source>
</evidence>
<gene>
    <name evidence="10" type="ORF">ACH5RR_021219</name>
</gene>
<dbReference type="GO" id="GO:0034220">
    <property type="term" value="P:monoatomic ion transmembrane transport"/>
    <property type="evidence" value="ECO:0007669"/>
    <property type="project" value="UniProtKB-KW"/>
</dbReference>
<keyword evidence="4 9" id="KW-0812">Transmembrane</keyword>
<keyword evidence="6" id="KW-0406">Ion transport</keyword>
<dbReference type="Pfam" id="PF11744">
    <property type="entry name" value="ALMT"/>
    <property type="match status" value="1"/>
</dbReference>
<keyword evidence="5 9" id="KW-1133">Transmembrane helix</keyword>
<feature type="transmembrane region" description="Helical" evidence="9">
    <location>
        <begin position="50"/>
        <end position="69"/>
    </location>
</feature>
<feature type="transmembrane region" description="Helical" evidence="9">
    <location>
        <begin position="75"/>
        <end position="95"/>
    </location>
</feature>
<keyword evidence="7 9" id="KW-0472">Membrane</keyword>
<protein>
    <recommendedName>
        <fullName evidence="12">Aluminum-activated malate transporter</fullName>
    </recommendedName>
</protein>
<keyword evidence="3" id="KW-0813">Transport</keyword>
<organism evidence="10 11">
    <name type="scientific">Cinchona calisaya</name>
    <dbReference type="NCBI Taxonomy" id="153742"/>
    <lineage>
        <taxon>Eukaryota</taxon>
        <taxon>Viridiplantae</taxon>
        <taxon>Streptophyta</taxon>
        <taxon>Embryophyta</taxon>
        <taxon>Tracheophyta</taxon>
        <taxon>Spermatophyta</taxon>
        <taxon>Magnoliopsida</taxon>
        <taxon>eudicotyledons</taxon>
        <taxon>Gunneridae</taxon>
        <taxon>Pentapetalae</taxon>
        <taxon>asterids</taxon>
        <taxon>lamiids</taxon>
        <taxon>Gentianales</taxon>
        <taxon>Rubiaceae</taxon>
        <taxon>Cinchonoideae</taxon>
        <taxon>Cinchoneae</taxon>
        <taxon>Cinchona</taxon>
    </lineage>
</organism>
<sequence length="460" mass="51134">METVSQNQENVGFFSRGRCWFKALWEKLVFKIVETARNARSLGKEDPRRVIHSVKVGFAIALVSLIYYFDPIYDGLRVSAMWAVMTVVVVFEFSVGSTLGKCVNRGIATVVGGGLGVAAHRLASCFGNDIVEPTMLAASVFLFAATVTFVRFIPQMKARFDYGLQIFILTFSLISVSGYLNDEVLDMALTRLSTVMLGASASLAICILIFPVWAGEDLHNLVADNIEKLGNYLEGFGDEYCKTLEDGNVKDNKALLEKYKSVVNSKGIEESLVNFAKWEPRHGKFRYRHPWGQYQKIGGLTRECSYRLDTLNGYLKSEINAPSEIREKIQEFCQSMSFESSHALKNLALSIRKMTISHVADSHIVIAKTTADNLKNLLKTNSWQQTDLVEIIPVVTVASLLIEVVSCTAKIAECVHELASLARFKSNSEDDASNSEQKNTERILRSPSIEGSHGVIITVE</sequence>
<evidence type="ECO:0000256" key="3">
    <source>
        <dbReference type="ARBA" id="ARBA00022448"/>
    </source>
</evidence>
<evidence type="ECO:0000313" key="10">
    <source>
        <dbReference type="EMBL" id="KAL3518630.1"/>
    </source>
</evidence>
<dbReference type="Proteomes" id="UP001630127">
    <property type="component" value="Unassembled WGS sequence"/>
</dbReference>
<evidence type="ECO:0000256" key="7">
    <source>
        <dbReference type="ARBA" id="ARBA00023136"/>
    </source>
</evidence>
<dbReference type="InterPro" id="IPR020966">
    <property type="entry name" value="ALMT"/>
</dbReference>
<feature type="transmembrane region" description="Helical" evidence="9">
    <location>
        <begin position="192"/>
        <end position="213"/>
    </location>
</feature>
<evidence type="ECO:0000313" key="11">
    <source>
        <dbReference type="Proteomes" id="UP001630127"/>
    </source>
</evidence>
<dbReference type="PANTHER" id="PTHR31086">
    <property type="entry name" value="ALUMINUM-ACTIVATED MALATE TRANSPORTER 10"/>
    <property type="match status" value="1"/>
</dbReference>
<evidence type="ECO:0000256" key="2">
    <source>
        <dbReference type="ARBA" id="ARBA00007079"/>
    </source>
</evidence>
<evidence type="ECO:0000256" key="8">
    <source>
        <dbReference type="ARBA" id="ARBA00023303"/>
    </source>
</evidence>
<keyword evidence="8" id="KW-0407">Ion channel</keyword>
<dbReference type="AlphaFoldDB" id="A0ABD2ZGP4"/>
<comment type="subcellular location">
    <subcellularLocation>
        <location evidence="1">Membrane</location>
        <topology evidence="1">Multi-pass membrane protein</topology>
    </subcellularLocation>
</comment>
<evidence type="ECO:0008006" key="12">
    <source>
        <dbReference type="Google" id="ProtNLM"/>
    </source>
</evidence>
<evidence type="ECO:0000256" key="6">
    <source>
        <dbReference type="ARBA" id="ARBA00023065"/>
    </source>
</evidence>